<accession>A0A9X0WFK7</accession>
<dbReference type="PANTHER" id="PTHR43179:SF7">
    <property type="entry name" value="RHAMNOSYLTRANSFERASE WBBL"/>
    <property type="match status" value="1"/>
</dbReference>
<dbReference type="CDD" id="cd04186">
    <property type="entry name" value="GT_2_like_c"/>
    <property type="match status" value="1"/>
</dbReference>
<dbReference type="Proteomes" id="UP001138802">
    <property type="component" value="Unassembled WGS sequence"/>
</dbReference>
<dbReference type="PANTHER" id="PTHR43179">
    <property type="entry name" value="RHAMNOSYLTRANSFERASE WBBL"/>
    <property type="match status" value="1"/>
</dbReference>
<keyword evidence="2" id="KW-0808">Transferase</keyword>
<sequence>MPDTASPTVSVIIVSFNTRDLLVECIETLIAQAGPVSYEIIVVDNASRDGSADRVAERFPDVVLIRSELNLGFAAANNLGFTAARGRYLVLLNSDAFLTPGALERAVAEMDADPGIGLGGARLIGRDGAWQPSARMFPSLLNEFLTLSGLAARYPRSRFFGAFDRTWADPLAPADVDWVPGAFSILRHDLLDRIGAFDESFFLYYEEVDLCRRVHAAGLRVRYWPDVVVVHIGGESSRTHDDLAMSAAGKGAQLTLWRMRSGLLYYRKHHGWFGAWAVCQLESTWHRLRAWRNRGEDPTRRLKRAESQAVRDLLAQAWTETRGGRVSPPRPW</sequence>
<proteinExistence type="predicted"/>
<dbReference type="RefSeq" id="WP_200386493.1">
    <property type="nucleotide sequence ID" value="NZ_NRSD01000002.1"/>
</dbReference>
<organism evidence="2 3">
    <name type="scientific">Thiocapsa imhoffii</name>
    <dbReference type="NCBI Taxonomy" id="382777"/>
    <lineage>
        <taxon>Bacteria</taxon>
        <taxon>Pseudomonadati</taxon>
        <taxon>Pseudomonadota</taxon>
        <taxon>Gammaproteobacteria</taxon>
        <taxon>Chromatiales</taxon>
        <taxon>Chromatiaceae</taxon>
        <taxon>Thiocapsa</taxon>
    </lineage>
</organism>
<dbReference type="Pfam" id="PF00535">
    <property type="entry name" value="Glycos_transf_2"/>
    <property type="match status" value="1"/>
</dbReference>
<dbReference type="SUPFAM" id="SSF53448">
    <property type="entry name" value="Nucleotide-diphospho-sugar transferases"/>
    <property type="match status" value="1"/>
</dbReference>
<evidence type="ECO:0000313" key="2">
    <source>
        <dbReference type="EMBL" id="MBK1643688.1"/>
    </source>
</evidence>
<dbReference type="EMBL" id="NRSD01000002">
    <property type="protein sequence ID" value="MBK1643688.1"/>
    <property type="molecule type" value="Genomic_DNA"/>
</dbReference>
<protein>
    <submittedName>
        <fullName evidence="2">Glycosyl transferase</fullName>
    </submittedName>
</protein>
<name>A0A9X0WFK7_9GAMM</name>
<dbReference type="InterPro" id="IPR001173">
    <property type="entry name" value="Glyco_trans_2-like"/>
</dbReference>
<dbReference type="AlphaFoldDB" id="A0A9X0WFK7"/>
<dbReference type="GO" id="GO:0016740">
    <property type="term" value="F:transferase activity"/>
    <property type="evidence" value="ECO:0007669"/>
    <property type="project" value="UniProtKB-KW"/>
</dbReference>
<reference evidence="2 3" key="1">
    <citation type="journal article" date="2020" name="Microorganisms">
        <title>Osmotic Adaptation and Compatible Solute Biosynthesis of Phototrophic Bacteria as Revealed from Genome Analyses.</title>
        <authorList>
            <person name="Imhoff J.F."/>
            <person name="Rahn T."/>
            <person name="Kunzel S."/>
            <person name="Keller A."/>
            <person name="Neulinger S.C."/>
        </authorList>
    </citation>
    <scope>NUCLEOTIDE SEQUENCE [LARGE SCALE GENOMIC DNA]</scope>
    <source>
        <strain evidence="2 3">DSM 21303</strain>
    </source>
</reference>
<dbReference type="InterPro" id="IPR029044">
    <property type="entry name" value="Nucleotide-diphossugar_trans"/>
</dbReference>
<gene>
    <name evidence="2" type="ORF">CKO25_03230</name>
</gene>
<comment type="caution">
    <text evidence="2">The sequence shown here is derived from an EMBL/GenBank/DDBJ whole genome shotgun (WGS) entry which is preliminary data.</text>
</comment>
<evidence type="ECO:0000259" key="1">
    <source>
        <dbReference type="Pfam" id="PF00535"/>
    </source>
</evidence>
<dbReference type="Gene3D" id="3.90.550.10">
    <property type="entry name" value="Spore Coat Polysaccharide Biosynthesis Protein SpsA, Chain A"/>
    <property type="match status" value="1"/>
</dbReference>
<keyword evidence="3" id="KW-1185">Reference proteome</keyword>
<feature type="domain" description="Glycosyltransferase 2-like" evidence="1">
    <location>
        <begin position="10"/>
        <end position="132"/>
    </location>
</feature>
<evidence type="ECO:0000313" key="3">
    <source>
        <dbReference type="Proteomes" id="UP001138802"/>
    </source>
</evidence>